<dbReference type="GO" id="GO:0032259">
    <property type="term" value="P:methylation"/>
    <property type="evidence" value="ECO:0007669"/>
    <property type="project" value="UniProtKB-KW"/>
</dbReference>
<dbReference type="GO" id="GO:0008168">
    <property type="term" value="F:methyltransferase activity"/>
    <property type="evidence" value="ECO:0007669"/>
    <property type="project" value="UniProtKB-KW"/>
</dbReference>
<evidence type="ECO:0000256" key="2">
    <source>
        <dbReference type="SAM" id="Phobius"/>
    </source>
</evidence>
<dbReference type="PANTHER" id="PTHR38043">
    <property type="entry name" value="PROTEIN HEMX"/>
    <property type="match status" value="1"/>
</dbReference>
<comment type="caution">
    <text evidence="3">The sequence shown here is derived from an EMBL/GenBank/DDBJ whole genome shotgun (WGS) entry which is preliminary data.</text>
</comment>
<name>A0A0W0SNZ2_9GAMM</name>
<dbReference type="AlphaFoldDB" id="A0A0W0SNZ2"/>
<organism evidence="3 4">
    <name type="scientific">Legionella brunensis</name>
    <dbReference type="NCBI Taxonomy" id="29422"/>
    <lineage>
        <taxon>Bacteria</taxon>
        <taxon>Pseudomonadati</taxon>
        <taxon>Pseudomonadota</taxon>
        <taxon>Gammaproteobacteria</taxon>
        <taxon>Legionellales</taxon>
        <taxon>Legionellaceae</taxon>
        <taxon>Legionella</taxon>
    </lineage>
</organism>
<evidence type="ECO:0000313" key="3">
    <source>
        <dbReference type="EMBL" id="KTC85106.1"/>
    </source>
</evidence>
<dbReference type="PANTHER" id="PTHR38043:SF1">
    <property type="entry name" value="PROTEIN HEMX"/>
    <property type="match status" value="1"/>
</dbReference>
<dbReference type="InterPro" id="IPR007470">
    <property type="entry name" value="HemX"/>
</dbReference>
<feature type="region of interest" description="Disordered" evidence="1">
    <location>
        <begin position="222"/>
        <end position="242"/>
    </location>
</feature>
<feature type="transmembrane region" description="Helical" evidence="2">
    <location>
        <begin position="42"/>
        <end position="65"/>
    </location>
</feature>
<dbReference type="EMBL" id="LNXV01000007">
    <property type="protein sequence ID" value="KTC85106.1"/>
    <property type="molecule type" value="Genomic_DNA"/>
</dbReference>
<sequence length="376" mass="41813">MANNNEVQTKKSSSKSIPDDSKKSTPHVEKKPSVTLTSSPTFVLIFSILALATAAIAIVCSIYALKANLQLVAKTTQKTQLLSTEFSSLKAQQQEAQSLETDIKTLNQSQIQLQDHIKALDNALKIALQQRLYQKQDWILLKARYYLELAQINAHWSDDQQTTIALLQQADTLLAALSYQQVLTIRQAIAQEIAQLQVLPKVDVAGLLSQLDAAKNNLSNLPLKKPISHPQSHDTNGKTSSEWRDQLRDSINSLGKLVVIRRHEENVEPLLSPLQQAMLQEVIRLNLEEAQWAILQNNSSVYQLALTQAINAIKRTFDETASSTQALIKQLQALQQQKLNLAKPVIGKALPLLNQLIDNKNLQSHTPASKEGEQLP</sequence>
<dbReference type="STRING" id="29422.Lbru_0902"/>
<accession>A0A0W0SNZ2</accession>
<keyword evidence="2" id="KW-0472">Membrane</keyword>
<evidence type="ECO:0000256" key="1">
    <source>
        <dbReference type="SAM" id="MobiDB-lite"/>
    </source>
</evidence>
<dbReference type="OrthoDB" id="5653077at2"/>
<proteinExistence type="predicted"/>
<feature type="region of interest" description="Disordered" evidence="1">
    <location>
        <begin position="1"/>
        <end position="33"/>
    </location>
</feature>
<feature type="compositionally biased region" description="Basic and acidic residues" evidence="1">
    <location>
        <begin position="231"/>
        <end position="242"/>
    </location>
</feature>
<dbReference type="Pfam" id="PF04375">
    <property type="entry name" value="HemX"/>
    <property type="match status" value="1"/>
</dbReference>
<reference evidence="3 4" key="1">
    <citation type="submission" date="2015-11" db="EMBL/GenBank/DDBJ databases">
        <title>Genomic analysis of 38 Legionella species identifies large and diverse effector repertoires.</title>
        <authorList>
            <person name="Burstein D."/>
            <person name="Amaro F."/>
            <person name="Zusman T."/>
            <person name="Lifshitz Z."/>
            <person name="Cohen O."/>
            <person name="Gilbert J.A."/>
            <person name="Pupko T."/>
            <person name="Shuman H.A."/>
            <person name="Segal G."/>
        </authorList>
    </citation>
    <scope>NUCLEOTIDE SEQUENCE [LARGE SCALE GENOMIC DNA]</scope>
    <source>
        <strain evidence="3 4">ATCC 43878</strain>
    </source>
</reference>
<dbReference type="PATRIC" id="fig|29422.6.peg.946"/>
<keyword evidence="4" id="KW-1185">Reference proteome</keyword>
<keyword evidence="2" id="KW-1133">Transmembrane helix</keyword>
<gene>
    <name evidence="3" type="primary">hemX</name>
    <name evidence="3" type="ORF">Lbru_0902</name>
</gene>
<feature type="compositionally biased region" description="Basic and acidic residues" evidence="1">
    <location>
        <begin position="17"/>
        <end position="32"/>
    </location>
</feature>
<dbReference type="RefSeq" id="WP_058441001.1">
    <property type="nucleotide sequence ID" value="NZ_CAAAHU010000009.1"/>
</dbReference>
<keyword evidence="3" id="KW-0808">Transferase</keyword>
<dbReference type="Proteomes" id="UP000054742">
    <property type="component" value="Unassembled WGS sequence"/>
</dbReference>
<keyword evidence="2" id="KW-0812">Transmembrane</keyword>
<protein>
    <submittedName>
        <fullName evidence="3">Uroporphyrinogen III methylase</fullName>
    </submittedName>
</protein>
<keyword evidence="3" id="KW-0489">Methyltransferase</keyword>
<evidence type="ECO:0000313" key="4">
    <source>
        <dbReference type="Proteomes" id="UP000054742"/>
    </source>
</evidence>